<reference evidence="1" key="2">
    <citation type="journal article" date="2015" name="Data Brief">
        <title>Shoot transcriptome of the giant reed, Arundo donax.</title>
        <authorList>
            <person name="Barrero R.A."/>
            <person name="Guerrero F.D."/>
            <person name="Moolhuijzen P."/>
            <person name="Goolsby J.A."/>
            <person name="Tidwell J."/>
            <person name="Bellgard S.E."/>
            <person name="Bellgard M.I."/>
        </authorList>
    </citation>
    <scope>NUCLEOTIDE SEQUENCE</scope>
    <source>
        <tissue evidence="1">Shoot tissue taken approximately 20 cm above the soil surface</tissue>
    </source>
</reference>
<protein>
    <submittedName>
        <fullName evidence="1">Uncharacterized protein</fullName>
    </submittedName>
</protein>
<accession>A0A0A8ZRZ3</accession>
<dbReference type="EMBL" id="GBRH01258360">
    <property type="protein sequence ID" value="JAD39535.1"/>
    <property type="molecule type" value="Transcribed_RNA"/>
</dbReference>
<reference evidence="1" key="1">
    <citation type="submission" date="2014-09" db="EMBL/GenBank/DDBJ databases">
        <authorList>
            <person name="Magalhaes I.L.F."/>
            <person name="Oliveira U."/>
            <person name="Santos F.R."/>
            <person name="Vidigal T.H.D.A."/>
            <person name="Brescovit A.D."/>
            <person name="Santos A.J."/>
        </authorList>
    </citation>
    <scope>NUCLEOTIDE SEQUENCE</scope>
    <source>
        <tissue evidence="1">Shoot tissue taken approximately 20 cm above the soil surface</tissue>
    </source>
</reference>
<evidence type="ECO:0000313" key="1">
    <source>
        <dbReference type="EMBL" id="JAD39535.1"/>
    </source>
</evidence>
<name>A0A0A8ZRZ3_ARUDO</name>
<proteinExistence type="predicted"/>
<organism evidence="1">
    <name type="scientific">Arundo donax</name>
    <name type="common">Giant reed</name>
    <name type="synonym">Donax arundinaceus</name>
    <dbReference type="NCBI Taxonomy" id="35708"/>
    <lineage>
        <taxon>Eukaryota</taxon>
        <taxon>Viridiplantae</taxon>
        <taxon>Streptophyta</taxon>
        <taxon>Embryophyta</taxon>
        <taxon>Tracheophyta</taxon>
        <taxon>Spermatophyta</taxon>
        <taxon>Magnoliopsida</taxon>
        <taxon>Liliopsida</taxon>
        <taxon>Poales</taxon>
        <taxon>Poaceae</taxon>
        <taxon>PACMAD clade</taxon>
        <taxon>Arundinoideae</taxon>
        <taxon>Arundineae</taxon>
        <taxon>Arundo</taxon>
    </lineage>
</organism>
<sequence length="13" mass="1608">MMIHCLRKSIFND</sequence>